<dbReference type="AlphaFoldDB" id="A0A9P7NDX9"/>
<organism evidence="2 3">
    <name type="scientific">Claviceps pusilla</name>
    <dbReference type="NCBI Taxonomy" id="123648"/>
    <lineage>
        <taxon>Eukaryota</taxon>
        <taxon>Fungi</taxon>
        <taxon>Dikarya</taxon>
        <taxon>Ascomycota</taxon>
        <taxon>Pezizomycotina</taxon>
        <taxon>Sordariomycetes</taxon>
        <taxon>Hypocreomycetidae</taxon>
        <taxon>Hypocreales</taxon>
        <taxon>Clavicipitaceae</taxon>
        <taxon>Claviceps</taxon>
    </lineage>
</organism>
<sequence length="218" mass="25168">MTTTFTHKRADDVAEIAHLLKRERFYRDTARWELCRSAFHPDGSKTYINVSWYQGQIDGFLKQSAIMHKDRVNVIHSSFDPVEINVQGHRATSEAFCTITSEVNIDGVGYELALYLRLLSRLEKSEVGRWHILSLEAIYIRDRLLNTCPGAHLTLRPELVREAEGFPGAYRRLALVMLHRGLEPRRDVPHEGDQKGVKLLLEAHHAFLDCRDRTVTYE</sequence>
<evidence type="ECO:0000259" key="1">
    <source>
        <dbReference type="Pfam" id="PF13577"/>
    </source>
</evidence>
<dbReference type="Gene3D" id="3.10.450.50">
    <property type="match status" value="1"/>
</dbReference>
<dbReference type="Proteomes" id="UP000748025">
    <property type="component" value="Unassembled WGS sequence"/>
</dbReference>
<protein>
    <recommendedName>
        <fullName evidence="1">SnoaL-like domain-containing protein</fullName>
    </recommendedName>
</protein>
<dbReference type="EMBL" id="SRPW01000782">
    <property type="protein sequence ID" value="KAG6012120.1"/>
    <property type="molecule type" value="Genomic_DNA"/>
</dbReference>
<feature type="domain" description="SnoaL-like" evidence="1">
    <location>
        <begin position="9"/>
        <end position="134"/>
    </location>
</feature>
<dbReference type="Pfam" id="PF13577">
    <property type="entry name" value="SnoaL_4"/>
    <property type="match status" value="1"/>
</dbReference>
<dbReference type="InterPro" id="IPR032710">
    <property type="entry name" value="NTF2-like_dom_sf"/>
</dbReference>
<gene>
    <name evidence="2" type="ORF">E4U43_007931</name>
</gene>
<keyword evidence="3" id="KW-1185">Reference proteome</keyword>
<evidence type="ECO:0000313" key="2">
    <source>
        <dbReference type="EMBL" id="KAG6012120.1"/>
    </source>
</evidence>
<evidence type="ECO:0000313" key="3">
    <source>
        <dbReference type="Proteomes" id="UP000748025"/>
    </source>
</evidence>
<dbReference type="InterPro" id="IPR037401">
    <property type="entry name" value="SnoaL-like"/>
</dbReference>
<comment type="caution">
    <text evidence="2">The sequence shown here is derived from an EMBL/GenBank/DDBJ whole genome shotgun (WGS) entry which is preliminary data.</text>
</comment>
<proteinExistence type="predicted"/>
<accession>A0A9P7NDX9</accession>
<dbReference type="SUPFAM" id="SSF54427">
    <property type="entry name" value="NTF2-like"/>
    <property type="match status" value="1"/>
</dbReference>
<dbReference type="OrthoDB" id="3724021at2759"/>
<name>A0A9P7NDX9_9HYPO</name>
<reference evidence="2" key="1">
    <citation type="journal article" date="2020" name="bioRxiv">
        <title>Whole genome comparisons of ergot fungi reveals the divergence and evolution of species within the genus Claviceps are the result of varying mechanisms driving genome evolution and host range expansion.</title>
        <authorList>
            <person name="Wyka S.A."/>
            <person name="Mondo S.J."/>
            <person name="Liu M."/>
            <person name="Dettman J."/>
            <person name="Nalam V."/>
            <person name="Broders K.D."/>
        </authorList>
    </citation>
    <scope>NUCLEOTIDE SEQUENCE</scope>
    <source>
        <strain evidence="2">CCC 602</strain>
    </source>
</reference>